<dbReference type="OrthoDB" id="10064564at2759"/>
<dbReference type="InterPro" id="IPR001666">
    <property type="entry name" value="PI_transfer"/>
</dbReference>
<name>A0A8J6A9R8_GALPY</name>
<dbReference type="Proteomes" id="UP000700334">
    <property type="component" value="Unassembled WGS sequence"/>
</dbReference>
<dbReference type="PANTHER" id="PTHR10658">
    <property type="entry name" value="PHOSPHATIDYLINOSITOL TRANSFER PROTEIN"/>
    <property type="match status" value="1"/>
</dbReference>
<dbReference type="GO" id="GO:0008526">
    <property type="term" value="F:phosphatidylinositol transfer activity"/>
    <property type="evidence" value="ECO:0007669"/>
    <property type="project" value="TreeGrafter"/>
</dbReference>
<comment type="caution">
    <text evidence="2">The sequence shown here is derived from an EMBL/GenBank/DDBJ whole genome shotgun (WGS) entry which is preliminary data.</text>
</comment>
<evidence type="ECO:0000259" key="1">
    <source>
        <dbReference type="Pfam" id="PF02121"/>
    </source>
</evidence>
<dbReference type="InterPro" id="IPR023393">
    <property type="entry name" value="START-like_dom_sf"/>
</dbReference>
<organism evidence="2 3">
    <name type="scientific">Galemys pyrenaicus</name>
    <name type="common">Iberian desman</name>
    <name type="synonym">Pyrenean desman</name>
    <dbReference type="NCBI Taxonomy" id="202257"/>
    <lineage>
        <taxon>Eukaryota</taxon>
        <taxon>Metazoa</taxon>
        <taxon>Chordata</taxon>
        <taxon>Craniata</taxon>
        <taxon>Vertebrata</taxon>
        <taxon>Euteleostomi</taxon>
        <taxon>Mammalia</taxon>
        <taxon>Eutheria</taxon>
        <taxon>Laurasiatheria</taxon>
        <taxon>Eulipotyphla</taxon>
        <taxon>Talpidae</taxon>
        <taxon>Galemys</taxon>
    </lineage>
</organism>
<dbReference type="InterPro" id="IPR055261">
    <property type="entry name" value="PI_transfer_N"/>
</dbReference>
<dbReference type="EMBL" id="JAGFMF010011719">
    <property type="protein sequence ID" value="KAG8514982.1"/>
    <property type="molecule type" value="Genomic_DNA"/>
</dbReference>
<accession>A0A8J6A9R8</accession>
<evidence type="ECO:0000313" key="2">
    <source>
        <dbReference type="EMBL" id="KAG8514982.1"/>
    </source>
</evidence>
<dbReference type="GO" id="GO:0005737">
    <property type="term" value="C:cytoplasm"/>
    <property type="evidence" value="ECO:0007669"/>
    <property type="project" value="TreeGrafter"/>
</dbReference>
<gene>
    <name evidence="2" type="ORF">J0S82_003878</name>
</gene>
<dbReference type="GO" id="GO:0008525">
    <property type="term" value="F:phosphatidylcholine transporter activity"/>
    <property type="evidence" value="ECO:0007669"/>
    <property type="project" value="TreeGrafter"/>
</dbReference>
<dbReference type="GO" id="GO:0031210">
    <property type="term" value="F:phosphatidylcholine binding"/>
    <property type="evidence" value="ECO:0007669"/>
    <property type="project" value="TreeGrafter"/>
</dbReference>
<feature type="domain" description="Phosphatidylinositol transfer protein N-terminal" evidence="1">
    <location>
        <begin position="1"/>
        <end position="26"/>
    </location>
</feature>
<evidence type="ECO:0000313" key="3">
    <source>
        <dbReference type="Proteomes" id="UP000700334"/>
    </source>
</evidence>
<dbReference type="AlphaFoldDB" id="A0A8J6A9R8"/>
<keyword evidence="3" id="KW-1185">Reference proteome</keyword>
<dbReference type="Gene3D" id="3.30.530.20">
    <property type="match status" value="1"/>
</dbReference>
<reference evidence="2" key="1">
    <citation type="journal article" date="2021" name="Evol. Appl.">
        <title>The genome of the Pyrenean desman and the effects of bottlenecks and inbreeding on the genomic landscape of an endangered species.</title>
        <authorList>
            <person name="Escoda L."/>
            <person name="Castresana J."/>
        </authorList>
    </citation>
    <scope>NUCLEOTIDE SEQUENCE</scope>
    <source>
        <strain evidence="2">IBE-C5619</strain>
    </source>
</reference>
<sequence length="65" mass="7263">MIVKEYRIPLPMTVEEYRIAQLYMIQVGQAGGGLSAMLVDMRGGGGRTLSPTRCPAHQHGHRRLR</sequence>
<dbReference type="Pfam" id="PF02121">
    <property type="entry name" value="IP_trans"/>
    <property type="match status" value="1"/>
</dbReference>
<proteinExistence type="predicted"/>
<protein>
    <submittedName>
        <fullName evidence="2">Membrane-associated phosphatidylinositol transfer protein 2</fullName>
    </submittedName>
</protein>
<dbReference type="SUPFAM" id="SSF55961">
    <property type="entry name" value="Bet v1-like"/>
    <property type="match status" value="1"/>
</dbReference>
<dbReference type="PANTHER" id="PTHR10658:SF41">
    <property type="entry name" value="MEMBRANE-ASSOCIATED PHOSPHATIDYLINOSITOL TRANSFER PROTEIN 2"/>
    <property type="match status" value="1"/>
</dbReference>
<dbReference type="GO" id="GO:0035091">
    <property type="term" value="F:phosphatidylinositol binding"/>
    <property type="evidence" value="ECO:0007669"/>
    <property type="project" value="TreeGrafter"/>
</dbReference>